<feature type="compositionally biased region" description="Basic and acidic residues" evidence="2">
    <location>
        <begin position="34"/>
        <end position="44"/>
    </location>
</feature>
<comment type="caution">
    <text evidence="4">The sequence shown here is derived from an EMBL/GenBank/DDBJ whole genome shotgun (WGS) entry which is preliminary data.</text>
</comment>
<feature type="domain" description="CCHC-type" evidence="3">
    <location>
        <begin position="111"/>
        <end position="124"/>
    </location>
</feature>
<gene>
    <name evidence="4" type="ORF">J5N97_012069</name>
</gene>
<dbReference type="SUPFAM" id="SSF57756">
    <property type="entry name" value="Retrovirus zinc finger-like domains"/>
    <property type="match status" value="1"/>
</dbReference>
<dbReference type="Proteomes" id="UP001085076">
    <property type="component" value="Miscellaneous, Linkage group lg03"/>
</dbReference>
<reference evidence="4" key="1">
    <citation type="submission" date="2021-03" db="EMBL/GenBank/DDBJ databases">
        <authorList>
            <person name="Li Z."/>
            <person name="Yang C."/>
        </authorList>
    </citation>
    <scope>NUCLEOTIDE SEQUENCE</scope>
    <source>
        <strain evidence="4">Dzin_1.0</strain>
        <tissue evidence="4">Leaf</tissue>
    </source>
</reference>
<dbReference type="Pfam" id="PF00098">
    <property type="entry name" value="zf-CCHC"/>
    <property type="match status" value="1"/>
</dbReference>
<keyword evidence="1" id="KW-0479">Metal-binding</keyword>
<protein>
    <recommendedName>
        <fullName evidence="3">CCHC-type domain-containing protein</fullName>
    </recommendedName>
</protein>
<dbReference type="PANTHER" id="PTHR47592:SF27">
    <property type="entry name" value="OS08G0421700 PROTEIN"/>
    <property type="match status" value="1"/>
</dbReference>
<evidence type="ECO:0000259" key="3">
    <source>
        <dbReference type="PROSITE" id="PS50158"/>
    </source>
</evidence>
<organism evidence="4 5">
    <name type="scientific">Dioscorea zingiberensis</name>
    <dbReference type="NCBI Taxonomy" id="325984"/>
    <lineage>
        <taxon>Eukaryota</taxon>
        <taxon>Viridiplantae</taxon>
        <taxon>Streptophyta</taxon>
        <taxon>Embryophyta</taxon>
        <taxon>Tracheophyta</taxon>
        <taxon>Spermatophyta</taxon>
        <taxon>Magnoliopsida</taxon>
        <taxon>Liliopsida</taxon>
        <taxon>Dioscoreales</taxon>
        <taxon>Dioscoreaceae</taxon>
        <taxon>Dioscorea</taxon>
    </lineage>
</organism>
<reference evidence="4" key="2">
    <citation type="journal article" date="2022" name="Hortic Res">
        <title>The genome of Dioscorea zingiberensis sheds light on the biosynthesis, origin and evolution of the medicinally important diosgenin saponins.</title>
        <authorList>
            <person name="Li Y."/>
            <person name="Tan C."/>
            <person name="Li Z."/>
            <person name="Guo J."/>
            <person name="Li S."/>
            <person name="Chen X."/>
            <person name="Wang C."/>
            <person name="Dai X."/>
            <person name="Yang H."/>
            <person name="Song W."/>
            <person name="Hou L."/>
            <person name="Xu J."/>
            <person name="Tong Z."/>
            <person name="Xu A."/>
            <person name="Yuan X."/>
            <person name="Wang W."/>
            <person name="Yang Q."/>
            <person name="Chen L."/>
            <person name="Sun Z."/>
            <person name="Wang K."/>
            <person name="Pan B."/>
            <person name="Chen J."/>
            <person name="Bao Y."/>
            <person name="Liu F."/>
            <person name="Qi X."/>
            <person name="Gang D.R."/>
            <person name="Wen J."/>
            <person name="Li J."/>
        </authorList>
    </citation>
    <scope>NUCLEOTIDE SEQUENCE</scope>
    <source>
        <strain evidence="4">Dzin_1.0</strain>
    </source>
</reference>
<evidence type="ECO:0000313" key="4">
    <source>
        <dbReference type="EMBL" id="KAJ0976595.1"/>
    </source>
</evidence>
<name>A0A9D5CNH6_9LILI</name>
<dbReference type="InterPro" id="IPR054722">
    <property type="entry name" value="PolX-like_BBD"/>
</dbReference>
<dbReference type="PROSITE" id="PS50158">
    <property type="entry name" value="ZF_CCHC"/>
    <property type="match status" value="1"/>
</dbReference>
<feature type="compositionally biased region" description="Gly residues" evidence="2">
    <location>
        <begin position="51"/>
        <end position="71"/>
    </location>
</feature>
<keyword evidence="1" id="KW-0862">Zinc</keyword>
<dbReference type="GO" id="GO:0003676">
    <property type="term" value="F:nucleic acid binding"/>
    <property type="evidence" value="ECO:0007669"/>
    <property type="project" value="InterPro"/>
</dbReference>
<dbReference type="Pfam" id="PF22936">
    <property type="entry name" value="Pol_BBD"/>
    <property type="match status" value="1"/>
</dbReference>
<dbReference type="PANTHER" id="PTHR47592">
    <property type="entry name" value="PBF68 PROTEIN"/>
    <property type="match status" value="1"/>
</dbReference>
<dbReference type="AlphaFoldDB" id="A0A9D5CNH6"/>
<sequence>MSIDELMGTLQAHEQRLTKKKEESLEQVLQSKLSLKEERKDFKGDQSQSRGGRGCAQGRGRARGFGRGQGRGVLTHQDEDESQSSREGERGTYIRGRGRGRGRYSKHNVQCYTCKKFGHYSSDCWYNEYNKVDVKANLVEKDEDDVLLLAYKGEEESKQGVWYLDTGASNHMCGRRDMFFELDESMDGQVTFGDSSKISVKGKGKILIRLKNGQHQFISNVYYVPDMKTNILSLGQLLEKGYDI</sequence>
<dbReference type="InterPro" id="IPR001878">
    <property type="entry name" value="Znf_CCHC"/>
</dbReference>
<dbReference type="EMBL" id="JAGGNH010000003">
    <property type="protein sequence ID" value="KAJ0976595.1"/>
    <property type="molecule type" value="Genomic_DNA"/>
</dbReference>
<dbReference type="GO" id="GO:0008270">
    <property type="term" value="F:zinc ion binding"/>
    <property type="evidence" value="ECO:0007669"/>
    <property type="project" value="UniProtKB-KW"/>
</dbReference>
<dbReference type="OrthoDB" id="778489at2759"/>
<evidence type="ECO:0000256" key="1">
    <source>
        <dbReference type="PROSITE-ProRule" id="PRU00047"/>
    </source>
</evidence>
<accession>A0A9D5CNH6</accession>
<dbReference type="InterPro" id="IPR036875">
    <property type="entry name" value="Znf_CCHC_sf"/>
</dbReference>
<dbReference type="SMART" id="SM00343">
    <property type="entry name" value="ZnF_C2HC"/>
    <property type="match status" value="1"/>
</dbReference>
<dbReference type="Gene3D" id="4.10.60.10">
    <property type="entry name" value="Zinc finger, CCHC-type"/>
    <property type="match status" value="1"/>
</dbReference>
<evidence type="ECO:0000313" key="5">
    <source>
        <dbReference type="Proteomes" id="UP001085076"/>
    </source>
</evidence>
<feature type="region of interest" description="Disordered" evidence="2">
    <location>
        <begin position="29"/>
        <end position="103"/>
    </location>
</feature>
<feature type="compositionally biased region" description="Basic and acidic residues" evidence="2">
    <location>
        <begin position="83"/>
        <end position="92"/>
    </location>
</feature>
<keyword evidence="5" id="KW-1185">Reference proteome</keyword>
<keyword evidence="1" id="KW-0863">Zinc-finger</keyword>
<evidence type="ECO:0000256" key="2">
    <source>
        <dbReference type="SAM" id="MobiDB-lite"/>
    </source>
</evidence>
<proteinExistence type="predicted"/>